<protein>
    <submittedName>
        <fullName evidence="2">3-oxoacyl-ACP reductase</fullName>
    </submittedName>
</protein>
<comment type="similarity">
    <text evidence="1">Belongs to the short-chain dehydrogenases/reductases (SDR) family.</text>
</comment>
<dbReference type="Pfam" id="PF13561">
    <property type="entry name" value="adh_short_C2"/>
    <property type="match status" value="1"/>
</dbReference>
<dbReference type="PANTHER" id="PTHR42879:SF6">
    <property type="entry name" value="NADPH-DEPENDENT REDUCTASE BACG"/>
    <property type="match status" value="1"/>
</dbReference>
<reference evidence="2 3" key="1">
    <citation type="submission" date="2019-08" db="EMBL/GenBank/DDBJ databases">
        <authorList>
            <person name="Peeters C."/>
        </authorList>
    </citation>
    <scope>NUCLEOTIDE SEQUENCE [LARGE SCALE GENOMIC DNA]</scope>
    <source>
        <strain evidence="2 3">LMG 31012</strain>
    </source>
</reference>
<proteinExistence type="inferred from homology"/>
<keyword evidence="3" id="KW-1185">Reference proteome</keyword>
<dbReference type="SUPFAM" id="SSF51735">
    <property type="entry name" value="NAD(P)-binding Rossmann-fold domains"/>
    <property type="match status" value="1"/>
</dbReference>
<name>A0A5E4WNQ2_9BURK</name>
<dbReference type="PANTHER" id="PTHR42879">
    <property type="entry name" value="3-OXOACYL-(ACYL-CARRIER-PROTEIN) REDUCTASE"/>
    <property type="match status" value="1"/>
</dbReference>
<evidence type="ECO:0000313" key="3">
    <source>
        <dbReference type="Proteomes" id="UP000400981"/>
    </source>
</evidence>
<dbReference type="Proteomes" id="UP000400981">
    <property type="component" value="Unassembled WGS sequence"/>
</dbReference>
<evidence type="ECO:0000313" key="2">
    <source>
        <dbReference type="EMBL" id="VVE25224.1"/>
    </source>
</evidence>
<dbReference type="PRINTS" id="PR00081">
    <property type="entry name" value="GDHRDH"/>
</dbReference>
<organism evidence="2 3">
    <name type="scientific">Pandoraea eparura</name>
    <dbReference type="NCBI Taxonomy" id="2508291"/>
    <lineage>
        <taxon>Bacteria</taxon>
        <taxon>Pseudomonadati</taxon>
        <taxon>Pseudomonadota</taxon>
        <taxon>Betaproteobacteria</taxon>
        <taxon>Burkholderiales</taxon>
        <taxon>Burkholderiaceae</taxon>
        <taxon>Pandoraea</taxon>
    </lineage>
</organism>
<dbReference type="AlphaFoldDB" id="A0A5E4WNQ2"/>
<dbReference type="InterPro" id="IPR036291">
    <property type="entry name" value="NAD(P)-bd_dom_sf"/>
</dbReference>
<dbReference type="EMBL" id="CABPSH010000009">
    <property type="protein sequence ID" value="VVE25224.1"/>
    <property type="molecule type" value="Genomic_DNA"/>
</dbReference>
<dbReference type="InterPro" id="IPR050259">
    <property type="entry name" value="SDR"/>
</dbReference>
<sequence>MLSDGRLSDTEFLGSEPVRHLRFAEMLGFHAQIAMRAAIVGMPASLEVLSMTVEKVALITAGGSGMGAAAARRLAADGFKVGILSSSGKGEALATALGGVGVTGSNQSNESLAKLVELAVERWGRIDVLVNSAGHGPRAPILEITDDDWHRGMDIYLMNVIRPTRLVTPIMQKQGSGAIINISTAWAFEPSEMFPTSAVFRAGLASFTKLFADKYAKDNVRMNNVLPGWIDSLPQQETRRESVPMQRYGKAEEIAATVAFLASEGGGYITGQNIRVDGGLTRSV</sequence>
<accession>A0A5E4WNQ2</accession>
<evidence type="ECO:0000256" key="1">
    <source>
        <dbReference type="ARBA" id="ARBA00006484"/>
    </source>
</evidence>
<dbReference type="InterPro" id="IPR002347">
    <property type="entry name" value="SDR_fam"/>
</dbReference>
<dbReference type="PRINTS" id="PR00080">
    <property type="entry name" value="SDRFAMILY"/>
</dbReference>
<gene>
    <name evidence="2" type="ORF">PEP31012_03364</name>
</gene>
<dbReference type="Gene3D" id="3.40.50.720">
    <property type="entry name" value="NAD(P)-binding Rossmann-like Domain"/>
    <property type="match status" value="1"/>
</dbReference>